<organism evidence="1 2">
    <name type="scientific">Mycena maculata</name>
    <dbReference type="NCBI Taxonomy" id="230809"/>
    <lineage>
        <taxon>Eukaryota</taxon>
        <taxon>Fungi</taxon>
        <taxon>Dikarya</taxon>
        <taxon>Basidiomycota</taxon>
        <taxon>Agaricomycotina</taxon>
        <taxon>Agaricomycetes</taxon>
        <taxon>Agaricomycetidae</taxon>
        <taxon>Agaricales</taxon>
        <taxon>Marasmiineae</taxon>
        <taxon>Mycenaceae</taxon>
        <taxon>Mycena</taxon>
    </lineage>
</organism>
<dbReference type="Gene3D" id="1.20.1280.50">
    <property type="match status" value="1"/>
</dbReference>
<proteinExistence type="predicted"/>
<dbReference type="AlphaFoldDB" id="A0AAD7NQ81"/>
<accession>A0AAD7NQ81</accession>
<sequence>MAPVLGSTLQFSELVDDVILLVLVHCDISSVLAVGQTSKQLHRLASEKYLWLSLVTDLARRGFIDRPPDDDLRDLSKDQLVGLVKKIVVGPRPLRHKNKVLESRRITLPQGHTTDPNAFGRTLRLLPGGKYVLLFRRRISLECWSIADQKMIWTHVCSVKGVVVEDFAVQLTDERHFVIMTSHYHSSAQRNFAEFTAVDLASGRSRFIRASYPEHYGYPLVSIMHLAICGDIAAIYCADEHFMLLLINWRTGSYAMVQLSVDDDVYFFTNVMCVALVPHYAILVLPSKNGDYAFSVVPLLAFPWSTDTVDLQNAGSGQYPSCSAPQPTSGSRRSRVLYTAGASACGYAATRRPAATSSLCPQRRSAAVTRARNRWSWAFRNCCFLDRRCIGIGTDGMMSSTSRRTVGRWLSQTIRASRLTSF</sequence>
<name>A0AAD7NQ81_9AGAR</name>
<reference evidence="1" key="1">
    <citation type="submission" date="2023-03" db="EMBL/GenBank/DDBJ databases">
        <title>Massive genome expansion in bonnet fungi (Mycena s.s.) driven by repeated elements and novel gene families across ecological guilds.</title>
        <authorList>
            <consortium name="Lawrence Berkeley National Laboratory"/>
            <person name="Harder C.B."/>
            <person name="Miyauchi S."/>
            <person name="Viragh M."/>
            <person name="Kuo A."/>
            <person name="Thoen E."/>
            <person name="Andreopoulos B."/>
            <person name="Lu D."/>
            <person name="Skrede I."/>
            <person name="Drula E."/>
            <person name="Henrissat B."/>
            <person name="Morin E."/>
            <person name="Kohler A."/>
            <person name="Barry K."/>
            <person name="LaButti K."/>
            <person name="Morin E."/>
            <person name="Salamov A."/>
            <person name="Lipzen A."/>
            <person name="Mereny Z."/>
            <person name="Hegedus B."/>
            <person name="Baldrian P."/>
            <person name="Stursova M."/>
            <person name="Weitz H."/>
            <person name="Taylor A."/>
            <person name="Grigoriev I.V."/>
            <person name="Nagy L.G."/>
            <person name="Martin F."/>
            <person name="Kauserud H."/>
        </authorList>
    </citation>
    <scope>NUCLEOTIDE SEQUENCE</scope>
    <source>
        <strain evidence="1">CBHHK188m</strain>
    </source>
</reference>
<gene>
    <name evidence="1" type="ORF">DFH07DRAFT_804898</name>
</gene>
<comment type="caution">
    <text evidence="1">The sequence shown here is derived from an EMBL/GenBank/DDBJ whole genome shotgun (WGS) entry which is preliminary data.</text>
</comment>
<evidence type="ECO:0000313" key="1">
    <source>
        <dbReference type="EMBL" id="KAJ7771106.1"/>
    </source>
</evidence>
<dbReference type="Proteomes" id="UP001215280">
    <property type="component" value="Unassembled WGS sequence"/>
</dbReference>
<dbReference type="SUPFAM" id="SSF81383">
    <property type="entry name" value="F-box domain"/>
    <property type="match status" value="1"/>
</dbReference>
<dbReference type="InterPro" id="IPR036047">
    <property type="entry name" value="F-box-like_dom_sf"/>
</dbReference>
<evidence type="ECO:0000313" key="2">
    <source>
        <dbReference type="Proteomes" id="UP001215280"/>
    </source>
</evidence>
<keyword evidence="2" id="KW-1185">Reference proteome</keyword>
<dbReference type="EMBL" id="JARJLG010000022">
    <property type="protein sequence ID" value="KAJ7771106.1"/>
    <property type="molecule type" value="Genomic_DNA"/>
</dbReference>
<evidence type="ECO:0008006" key="3">
    <source>
        <dbReference type="Google" id="ProtNLM"/>
    </source>
</evidence>
<protein>
    <recommendedName>
        <fullName evidence="3">F-box domain-containing protein</fullName>
    </recommendedName>
</protein>